<evidence type="ECO:0000313" key="10">
    <source>
        <dbReference type="EMBL" id="UVI28327.1"/>
    </source>
</evidence>
<keyword evidence="4" id="KW-0732">Signal</keyword>
<gene>
    <name evidence="10" type="ORF">L1F29_23135</name>
</gene>
<evidence type="ECO:0000256" key="7">
    <source>
        <dbReference type="ARBA" id="ARBA00023288"/>
    </source>
</evidence>
<keyword evidence="11" id="KW-1185">Reference proteome</keyword>
<feature type="domain" description="Spore germination GerAC-like C-terminal" evidence="8">
    <location>
        <begin position="221"/>
        <end position="352"/>
    </location>
</feature>
<protein>
    <submittedName>
        <fullName evidence="10">Ger(X)C family spore germination protein</fullName>
    </submittedName>
</protein>
<evidence type="ECO:0000313" key="11">
    <source>
        <dbReference type="Proteomes" id="UP001057877"/>
    </source>
</evidence>
<evidence type="ECO:0000259" key="8">
    <source>
        <dbReference type="Pfam" id="PF05504"/>
    </source>
</evidence>
<dbReference type="PANTHER" id="PTHR35789">
    <property type="entry name" value="SPORE GERMINATION PROTEIN B3"/>
    <property type="match status" value="1"/>
</dbReference>
<evidence type="ECO:0000256" key="4">
    <source>
        <dbReference type="ARBA" id="ARBA00022729"/>
    </source>
</evidence>
<evidence type="ECO:0000256" key="5">
    <source>
        <dbReference type="ARBA" id="ARBA00023136"/>
    </source>
</evidence>
<dbReference type="EMBL" id="CP091430">
    <property type="protein sequence ID" value="UVI28327.1"/>
    <property type="molecule type" value="Genomic_DNA"/>
</dbReference>
<dbReference type="RefSeq" id="WP_258384415.1">
    <property type="nucleotide sequence ID" value="NZ_CP091430.1"/>
</dbReference>
<evidence type="ECO:0000256" key="1">
    <source>
        <dbReference type="ARBA" id="ARBA00004635"/>
    </source>
</evidence>
<comment type="similarity">
    <text evidence="2">Belongs to the GerABKC lipoprotein family.</text>
</comment>
<reference evidence="10" key="1">
    <citation type="submission" date="2022-01" db="EMBL/GenBank/DDBJ databases">
        <title>Paenibacillus spongiae sp. nov., isolated from marine sponge.</title>
        <authorList>
            <person name="Li Z."/>
            <person name="Zhang M."/>
        </authorList>
    </citation>
    <scope>NUCLEOTIDE SEQUENCE</scope>
    <source>
        <strain evidence="10">PHS-Z3</strain>
    </source>
</reference>
<dbReference type="Gene3D" id="3.30.300.210">
    <property type="entry name" value="Nutrient germinant receptor protein C, domain 3"/>
    <property type="match status" value="1"/>
</dbReference>
<keyword evidence="7" id="KW-0449">Lipoprotein</keyword>
<dbReference type="NCBIfam" id="TIGR02887">
    <property type="entry name" value="spore_ger_x_C"/>
    <property type="match status" value="1"/>
</dbReference>
<evidence type="ECO:0000256" key="3">
    <source>
        <dbReference type="ARBA" id="ARBA00022544"/>
    </source>
</evidence>
<organism evidence="10 11">
    <name type="scientific">Paenibacillus spongiae</name>
    <dbReference type="NCBI Taxonomy" id="2909671"/>
    <lineage>
        <taxon>Bacteria</taxon>
        <taxon>Bacillati</taxon>
        <taxon>Bacillota</taxon>
        <taxon>Bacilli</taxon>
        <taxon>Bacillales</taxon>
        <taxon>Paenibacillaceae</taxon>
        <taxon>Paenibacillus</taxon>
    </lineage>
</organism>
<dbReference type="Proteomes" id="UP001057877">
    <property type="component" value="Chromosome"/>
</dbReference>
<keyword evidence="5" id="KW-0472">Membrane</keyword>
<evidence type="ECO:0000256" key="2">
    <source>
        <dbReference type="ARBA" id="ARBA00007886"/>
    </source>
</evidence>
<dbReference type="PANTHER" id="PTHR35789:SF1">
    <property type="entry name" value="SPORE GERMINATION PROTEIN B3"/>
    <property type="match status" value="1"/>
</dbReference>
<proteinExistence type="inferred from homology"/>
<sequence length="386" mass="44281">MKRLRQTASILVTVMLLFPLCGCWSAKEIQVQGYAKAIGVDFVDNEYVVYIQMLDFTSIAKSSGIGGPAAKSPVWVAKGRGSTLNMAFDDIYKSSQLPVSWGHVTAIVLSDKVLAAKNEHLLDMINRYPEIRYNAWFFGTRTSLDRLLSATPQFNLSPLVSILHSPRPNFEQYSLFNPVLFFQYITDYNEPAVSAYLPSLSITKKQWRDAEKPHDMLMIDGAFFESDGRLNGFLDRSQLVGYHWLLQDMARAPLTIEKQGTVYGGLTLSQRSTQIKPVIKGSEVRFHVKATYYGAMYEYIEPMTSEEMNRIAEETVRKQIMDTYREGLRIGVDIFGLEEKLYRKYPHMWNRLTHHGKKLLLKSDSIEQLDVKVIVPYYGKYKRKLH</sequence>
<dbReference type="Pfam" id="PF05504">
    <property type="entry name" value="Spore_GerAC"/>
    <property type="match status" value="1"/>
</dbReference>
<dbReference type="InterPro" id="IPR038501">
    <property type="entry name" value="Spore_GerAC_C_sf"/>
</dbReference>
<evidence type="ECO:0000259" key="9">
    <source>
        <dbReference type="Pfam" id="PF25198"/>
    </source>
</evidence>
<keyword evidence="3" id="KW-0309">Germination</keyword>
<keyword evidence="6" id="KW-0564">Palmitate</keyword>
<accession>A0ABY5S370</accession>
<name>A0ABY5S370_9BACL</name>
<evidence type="ECO:0000256" key="6">
    <source>
        <dbReference type="ARBA" id="ARBA00023139"/>
    </source>
</evidence>
<feature type="domain" description="Spore germination protein N-terminal" evidence="9">
    <location>
        <begin position="26"/>
        <end position="201"/>
    </location>
</feature>
<dbReference type="Pfam" id="PF25198">
    <property type="entry name" value="Spore_GerAC_N"/>
    <property type="match status" value="1"/>
</dbReference>
<dbReference type="InterPro" id="IPR008844">
    <property type="entry name" value="Spore_GerAC-like"/>
</dbReference>
<dbReference type="InterPro" id="IPR057336">
    <property type="entry name" value="GerAC_N"/>
</dbReference>
<comment type="subcellular location">
    <subcellularLocation>
        <location evidence="1">Membrane</location>
        <topology evidence="1">Lipid-anchor</topology>
    </subcellularLocation>
</comment>
<dbReference type="InterPro" id="IPR046953">
    <property type="entry name" value="Spore_GerAC-like_C"/>
</dbReference>